<dbReference type="SUPFAM" id="SSF52540">
    <property type="entry name" value="P-loop containing nucleoside triphosphate hydrolases"/>
    <property type="match status" value="1"/>
</dbReference>
<keyword evidence="2" id="KW-0067">ATP-binding</keyword>
<feature type="transmembrane region" description="Helical" evidence="3">
    <location>
        <begin position="486"/>
        <end position="505"/>
    </location>
</feature>
<dbReference type="Pfam" id="PF13807">
    <property type="entry name" value="GNVR"/>
    <property type="match status" value="1"/>
</dbReference>
<accession>A0ABP8GC28</accession>
<dbReference type="InterPro" id="IPR027417">
    <property type="entry name" value="P-loop_NTPase"/>
</dbReference>
<name>A0ABP8GC28_9BACT</name>
<gene>
    <name evidence="6" type="ORF">GCM10023184_06930</name>
</gene>
<dbReference type="InterPro" id="IPR005702">
    <property type="entry name" value="Wzc-like_C"/>
</dbReference>
<reference evidence="7" key="1">
    <citation type="journal article" date="2019" name="Int. J. Syst. Evol. Microbiol.">
        <title>The Global Catalogue of Microorganisms (GCM) 10K type strain sequencing project: providing services to taxonomists for standard genome sequencing and annotation.</title>
        <authorList>
            <consortium name="The Broad Institute Genomics Platform"/>
            <consortium name="The Broad Institute Genome Sequencing Center for Infectious Disease"/>
            <person name="Wu L."/>
            <person name="Ma J."/>
        </authorList>
    </citation>
    <scope>NUCLEOTIDE SEQUENCE [LARGE SCALE GENOMIC DNA]</scope>
    <source>
        <strain evidence="7">JCM 17919</strain>
    </source>
</reference>
<keyword evidence="3" id="KW-1133">Transmembrane helix</keyword>
<evidence type="ECO:0000313" key="7">
    <source>
        <dbReference type="Proteomes" id="UP001501725"/>
    </source>
</evidence>
<feature type="domain" description="Tyrosine-protein kinase G-rich" evidence="5">
    <location>
        <begin position="427"/>
        <end position="504"/>
    </location>
</feature>
<dbReference type="EMBL" id="BAABGY010000002">
    <property type="protein sequence ID" value="GAA4321269.1"/>
    <property type="molecule type" value="Genomic_DNA"/>
</dbReference>
<dbReference type="PANTHER" id="PTHR32309:SF13">
    <property type="entry name" value="FERRIC ENTEROBACTIN TRANSPORT PROTEIN FEPE"/>
    <property type="match status" value="1"/>
</dbReference>
<evidence type="ECO:0000256" key="1">
    <source>
        <dbReference type="ARBA" id="ARBA00022741"/>
    </source>
</evidence>
<dbReference type="InterPro" id="IPR050445">
    <property type="entry name" value="Bact_polysacc_biosynth/exp"/>
</dbReference>
<evidence type="ECO:0000256" key="2">
    <source>
        <dbReference type="ARBA" id="ARBA00022840"/>
    </source>
</evidence>
<keyword evidence="3" id="KW-0472">Membrane</keyword>
<proteinExistence type="predicted"/>
<evidence type="ECO:0000259" key="5">
    <source>
        <dbReference type="Pfam" id="PF13807"/>
    </source>
</evidence>
<feature type="domain" description="CobQ/CobB/MinD/ParA nucleotide binding" evidence="4">
    <location>
        <begin position="574"/>
        <end position="746"/>
    </location>
</feature>
<feature type="transmembrane region" description="Helical" evidence="3">
    <location>
        <begin position="27"/>
        <end position="46"/>
    </location>
</feature>
<comment type="caution">
    <text evidence="6">The sequence shown here is derived from an EMBL/GenBank/DDBJ whole genome shotgun (WGS) entry which is preliminary data.</text>
</comment>
<evidence type="ECO:0000313" key="6">
    <source>
        <dbReference type="EMBL" id="GAA4321269.1"/>
    </source>
</evidence>
<dbReference type="CDD" id="cd05387">
    <property type="entry name" value="BY-kinase"/>
    <property type="match status" value="1"/>
</dbReference>
<organism evidence="6 7">
    <name type="scientific">Flaviaesturariibacter amylovorans</name>
    <dbReference type="NCBI Taxonomy" id="1084520"/>
    <lineage>
        <taxon>Bacteria</taxon>
        <taxon>Pseudomonadati</taxon>
        <taxon>Bacteroidota</taxon>
        <taxon>Chitinophagia</taxon>
        <taxon>Chitinophagales</taxon>
        <taxon>Chitinophagaceae</taxon>
        <taxon>Flaviaestuariibacter</taxon>
    </lineage>
</organism>
<dbReference type="Gene3D" id="3.40.50.300">
    <property type="entry name" value="P-loop containing nucleotide triphosphate hydrolases"/>
    <property type="match status" value="1"/>
</dbReference>
<sequence>MSSQNQATRSDQTGFSPKEFLFKYLRFLPLFILSVVLSLIVAFFYLRYTSPVFQSKGALILTEDKGAKSGDKFEQLFSDDRSKNINNELEFLKSRALLERVVAELGINTRYYAKGKIKELNIYKDAPFRLEILAQKDSTAPFEFAVHFKDANSFQINGKGRVYKTGQEISHPAGLFRINATGPLSSKDVYSVKWNSPAQMATALRKGLQAYNKAGSSGIIIINLESENPWMSADIVNKLMKEYQEGTIEQKNSKNRQTMDFLNTRLALVNRELDSIERNVLAYRKSNDLSDIQSMTSSYFSRADAADEKITELRAQLNVVKLIQDYLRDNKLTYEIVPSSLGLNDVTLNQQVSLYNNYQMERKTLITEGNVPVGNPRVKLKEDQIEKMRGNILENLSNVRRSYEGQLADVDRRNTALQASIRGLPEKQQVLLGLEREKQSKQAVFAFLSEKKEETAISLAATISNIGVLEKAEVNRVPVSPSSIKIRGIALLIGIIIPLLFVLVLEIMDDKISSRVDIERHTSASILGEVSHAANEETLVVKPRSRSFIAEQFRIIRSNLQYMLTETGRTPVLLVTSSFSGEGKSFISTNMGAVMALAGKRTVILELDLRKPKILQGLNMTKKPGFTNYLLGKASLDDLIVPVEGIDNLFVLPCGPIPPNPAELLLDKRIDEVFHYLRTNFDFVVLDTAPVGMVGDAMTLANYADSCLYIVRQGVTHKKQLEMVNDFYKANQLPRMSLILNDVKLRAGYGYYGYGRYGYGYGNGSYGYGYGYGYYDDDVEGTSFLRRWFGWAMPSKKKKAKKEKAG</sequence>
<dbReference type="RefSeq" id="WP_345253418.1">
    <property type="nucleotide sequence ID" value="NZ_BAABGY010000002.1"/>
</dbReference>
<dbReference type="NCBIfam" id="TIGR01007">
    <property type="entry name" value="eps_fam"/>
    <property type="match status" value="1"/>
</dbReference>
<keyword evidence="3" id="KW-0812">Transmembrane</keyword>
<dbReference type="PANTHER" id="PTHR32309">
    <property type="entry name" value="TYROSINE-PROTEIN KINASE"/>
    <property type="match status" value="1"/>
</dbReference>
<evidence type="ECO:0000256" key="3">
    <source>
        <dbReference type="SAM" id="Phobius"/>
    </source>
</evidence>
<keyword evidence="7" id="KW-1185">Reference proteome</keyword>
<evidence type="ECO:0000259" key="4">
    <source>
        <dbReference type="Pfam" id="PF01656"/>
    </source>
</evidence>
<dbReference type="Pfam" id="PF01656">
    <property type="entry name" value="CbiA"/>
    <property type="match status" value="1"/>
</dbReference>
<keyword evidence="1" id="KW-0547">Nucleotide-binding</keyword>
<dbReference type="InterPro" id="IPR032807">
    <property type="entry name" value="GNVR"/>
</dbReference>
<dbReference type="InterPro" id="IPR002586">
    <property type="entry name" value="CobQ/CobB/MinD/ParA_Nub-bd_dom"/>
</dbReference>
<protein>
    <submittedName>
        <fullName evidence="6">Polysaccharide biosynthesis tyrosine autokinase</fullName>
    </submittedName>
</protein>
<dbReference type="Proteomes" id="UP001501725">
    <property type="component" value="Unassembled WGS sequence"/>
</dbReference>